<evidence type="ECO:0000313" key="2">
    <source>
        <dbReference type="Proteomes" id="UP001337655"/>
    </source>
</evidence>
<dbReference type="Proteomes" id="UP001337655">
    <property type="component" value="Unassembled WGS sequence"/>
</dbReference>
<evidence type="ECO:0000313" key="1">
    <source>
        <dbReference type="EMBL" id="KAK5165186.1"/>
    </source>
</evidence>
<dbReference type="EMBL" id="JAVRRT010000017">
    <property type="protein sequence ID" value="KAK5165186.1"/>
    <property type="molecule type" value="Genomic_DNA"/>
</dbReference>
<comment type="caution">
    <text evidence="1">The sequence shown here is derived from an EMBL/GenBank/DDBJ whole genome shotgun (WGS) entry which is preliminary data.</text>
</comment>
<dbReference type="RefSeq" id="XP_064655329.1">
    <property type="nucleotide sequence ID" value="XM_064806512.1"/>
</dbReference>
<organism evidence="1 2">
    <name type="scientific">Saxophila tyrrhenica</name>
    <dbReference type="NCBI Taxonomy" id="1690608"/>
    <lineage>
        <taxon>Eukaryota</taxon>
        <taxon>Fungi</taxon>
        <taxon>Dikarya</taxon>
        <taxon>Ascomycota</taxon>
        <taxon>Pezizomycotina</taxon>
        <taxon>Dothideomycetes</taxon>
        <taxon>Dothideomycetidae</taxon>
        <taxon>Mycosphaerellales</taxon>
        <taxon>Extremaceae</taxon>
        <taxon>Saxophila</taxon>
    </lineage>
</organism>
<sequence length="113" mass="13167">MFDIDPDIPGPIVSDPLLISLGYDVVMHEARRLVKWRSDAVRAANIDCFEREFYGPSGKLGQGWELTVREQVEPDRGLWKTIDNLEAWLKQRKIIGREFIWVTKLREERGMVP</sequence>
<keyword evidence="2" id="KW-1185">Reference proteome</keyword>
<dbReference type="AlphaFoldDB" id="A0AAV9NYL8"/>
<dbReference type="GeneID" id="89930616"/>
<gene>
    <name evidence="1" type="ORF">LTR77_009284</name>
</gene>
<proteinExistence type="predicted"/>
<name>A0AAV9NYL8_9PEZI</name>
<protein>
    <submittedName>
        <fullName evidence="1">Uncharacterized protein</fullName>
    </submittedName>
</protein>
<reference evidence="1 2" key="1">
    <citation type="submission" date="2023-08" db="EMBL/GenBank/DDBJ databases">
        <title>Black Yeasts Isolated from many extreme environments.</title>
        <authorList>
            <person name="Coleine C."/>
            <person name="Stajich J.E."/>
            <person name="Selbmann L."/>
        </authorList>
    </citation>
    <scope>NUCLEOTIDE SEQUENCE [LARGE SCALE GENOMIC DNA]</scope>
    <source>
        <strain evidence="1 2">CCFEE 5935</strain>
    </source>
</reference>
<accession>A0AAV9NYL8</accession>